<dbReference type="Gramene" id="MELO3C013418.2.1">
    <property type="protein sequence ID" value="MELO3C013418.2.1"/>
    <property type="gene ID" value="MELO3C013418.2"/>
</dbReference>
<evidence type="ECO:0000259" key="1">
    <source>
        <dbReference type="Pfam" id="PF08338"/>
    </source>
</evidence>
<accession>A0A9I9D551</accession>
<reference evidence="2" key="1">
    <citation type="submission" date="2023-03" db="UniProtKB">
        <authorList>
            <consortium name="EnsemblPlants"/>
        </authorList>
    </citation>
    <scope>IDENTIFICATION</scope>
</reference>
<name>A0A9I9D551_CUCME</name>
<dbReference type="AlphaFoldDB" id="A0A9I9D551"/>
<dbReference type="Pfam" id="PF08338">
    <property type="entry name" value="DUF1731"/>
    <property type="match status" value="1"/>
</dbReference>
<proteinExistence type="predicted"/>
<organism evidence="2">
    <name type="scientific">Cucumis melo</name>
    <name type="common">Muskmelon</name>
    <dbReference type="NCBI Taxonomy" id="3656"/>
    <lineage>
        <taxon>Eukaryota</taxon>
        <taxon>Viridiplantae</taxon>
        <taxon>Streptophyta</taxon>
        <taxon>Embryophyta</taxon>
        <taxon>Tracheophyta</taxon>
        <taxon>Spermatophyta</taxon>
        <taxon>Magnoliopsida</taxon>
        <taxon>eudicotyledons</taxon>
        <taxon>Gunneridae</taxon>
        <taxon>Pentapetalae</taxon>
        <taxon>rosids</taxon>
        <taxon>fabids</taxon>
        <taxon>Cucurbitales</taxon>
        <taxon>Cucurbitaceae</taxon>
        <taxon>Benincaseae</taxon>
        <taxon>Cucumis</taxon>
    </lineage>
</organism>
<sequence length="58" mass="6653">MGRPSWLPQYLTLLSKPYLDKELLWVLAGQRVVPTRAKELGFSYKYPSVKDALKSILS</sequence>
<dbReference type="EnsemblPlants" id="MELO3C013418.2.1">
    <property type="protein sequence ID" value="MELO3C013418.2.1"/>
    <property type="gene ID" value="MELO3C013418.2"/>
</dbReference>
<feature type="domain" description="DUF1731" evidence="1">
    <location>
        <begin position="26"/>
        <end position="56"/>
    </location>
</feature>
<evidence type="ECO:0000313" key="2">
    <source>
        <dbReference type="EnsemblPlants" id="MELO3C013418.2.1"/>
    </source>
</evidence>
<dbReference type="InterPro" id="IPR013549">
    <property type="entry name" value="DUF1731"/>
</dbReference>
<protein>
    <recommendedName>
        <fullName evidence="1">DUF1731 domain-containing protein</fullName>
    </recommendedName>
</protein>